<dbReference type="OrthoDB" id="46121at2157"/>
<keyword evidence="7" id="KW-1185">Reference proteome</keyword>
<evidence type="ECO:0000256" key="3">
    <source>
        <dbReference type="ARBA" id="ARBA00022801"/>
    </source>
</evidence>
<dbReference type="EMBL" id="RXII01000046">
    <property type="protein sequence ID" value="RZN62481.1"/>
    <property type="molecule type" value="Genomic_DNA"/>
</dbReference>
<evidence type="ECO:0000256" key="4">
    <source>
        <dbReference type="ARBA" id="ARBA00022833"/>
    </source>
</evidence>
<dbReference type="PANTHER" id="PTHR35005:SF1">
    <property type="entry name" value="2-AMINO-5-FORMYLAMINO-6-RIBOSYLAMINOPYRIMIDIN-4(3H)-ONE 5'-MONOPHOSPHATE DEFORMYLASE"/>
    <property type="match status" value="1"/>
</dbReference>
<evidence type="ECO:0000313" key="8">
    <source>
        <dbReference type="Proteomes" id="UP000316217"/>
    </source>
</evidence>
<dbReference type="Proteomes" id="UP000316217">
    <property type="component" value="Unassembled WGS sequence"/>
</dbReference>
<dbReference type="RefSeq" id="WP_125670961.1">
    <property type="nucleotide sequence ID" value="NZ_RCOS01000066.1"/>
</dbReference>
<evidence type="ECO:0000313" key="7">
    <source>
        <dbReference type="Proteomes" id="UP000277582"/>
    </source>
</evidence>
<evidence type="ECO:0000256" key="2">
    <source>
        <dbReference type="ARBA" id="ARBA00022723"/>
    </source>
</evidence>
<dbReference type="Gene3D" id="3.40.50.10310">
    <property type="entry name" value="Creatininase"/>
    <property type="match status" value="1"/>
</dbReference>
<proteinExistence type="predicted"/>
<dbReference type="InterPro" id="IPR003785">
    <property type="entry name" value="Creatininase/forma_Hydrolase"/>
</dbReference>
<evidence type="ECO:0000256" key="1">
    <source>
        <dbReference type="ARBA" id="ARBA00001947"/>
    </source>
</evidence>
<dbReference type="AlphaFoldDB" id="A0A3R9PGN4"/>
<dbReference type="Pfam" id="PF02633">
    <property type="entry name" value="Creatininase"/>
    <property type="match status" value="1"/>
</dbReference>
<gene>
    <name evidence="5" type="ORF">D6D85_05150</name>
    <name evidence="6" type="ORF">EF810_02690</name>
</gene>
<dbReference type="GO" id="GO:0046872">
    <property type="term" value="F:metal ion binding"/>
    <property type="evidence" value="ECO:0007669"/>
    <property type="project" value="UniProtKB-KW"/>
</dbReference>
<reference evidence="6 8" key="2">
    <citation type="journal article" date="2019" name="Nat. Microbiol.">
        <title>Wide diversity of methane and short-chain alkane metabolisms in uncultured archaea.</title>
        <authorList>
            <person name="Borrel G."/>
            <person name="Adam P.S."/>
            <person name="McKay L.J."/>
            <person name="Chen L.X."/>
            <person name="Sierra-Garcia I.N."/>
            <person name="Sieber C.M."/>
            <person name="Letourneur Q."/>
            <person name="Ghozlane A."/>
            <person name="Andersen G.L."/>
            <person name="Li W.J."/>
            <person name="Hallam S.J."/>
            <person name="Muyzer G."/>
            <person name="de Oliveira V.M."/>
            <person name="Inskeep W.P."/>
            <person name="Banfield J.F."/>
            <person name="Gribaldo S."/>
        </authorList>
    </citation>
    <scope>NUCLEOTIDE SEQUENCE [LARGE SCALE GENOMIC DNA]</scope>
    <source>
        <strain evidence="6">NM4</strain>
    </source>
</reference>
<sequence>MRREIWLMSWREFQEAAEETDIVILPVGVLEAHGPHLPLGTDFIVPQHLAELLASKLNALIAPAVPYGVVHSLLGYPGSISIGKDTLKNLIKDLIKGLASNGLDKVIILNGHGSRDHLDAISEACKETWKEDGVKSVVVNWWIYGEELSKEMFGSVGGHAGTEETAAIIAIDKSLVREEEELSDQVYYTVRGLDPVPAPGSILIYDKEDRAYIPDAETSRKFVQELVSRMAEELKKIIKGWDIQEIGI</sequence>
<keyword evidence="3" id="KW-0378">Hydrolase</keyword>
<comment type="caution">
    <text evidence="5">The sequence shown here is derived from an EMBL/GenBank/DDBJ whole genome shotgun (WGS) entry which is preliminary data.</text>
</comment>
<dbReference type="GO" id="GO:0009231">
    <property type="term" value="P:riboflavin biosynthetic process"/>
    <property type="evidence" value="ECO:0007669"/>
    <property type="project" value="TreeGrafter"/>
</dbReference>
<dbReference type="GO" id="GO:0016811">
    <property type="term" value="F:hydrolase activity, acting on carbon-nitrogen (but not peptide) bonds, in linear amides"/>
    <property type="evidence" value="ECO:0007669"/>
    <property type="project" value="TreeGrafter"/>
</dbReference>
<reference evidence="5 7" key="1">
    <citation type="submission" date="2018-10" db="EMBL/GenBank/DDBJ databases">
        <title>Co-occurring genomic capacity for anaerobic methane metabolism and dissimilatory sulfite reduction discovered in the Korarchaeota.</title>
        <authorList>
            <person name="Mckay L.J."/>
            <person name="Dlakic M."/>
            <person name="Fields M.W."/>
            <person name="Delmont T.O."/>
            <person name="Eren A.M."/>
            <person name="Jay Z.J."/>
            <person name="Klingelsmith K.B."/>
            <person name="Rusch D.B."/>
            <person name="Inskeep W.P."/>
        </authorList>
    </citation>
    <scope>NUCLEOTIDE SEQUENCE [LARGE SCALE GENOMIC DNA]</scope>
    <source>
        <strain evidence="5 7">MDKW</strain>
    </source>
</reference>
<dbReference type="InterPro" id="IPR024087">
    <property type="entry name" value="Creatininase-like_sf"/>
</dbReference>
<dbReference type="SUPFAM" id="SSF102215">
    <property type="entry name" value="Creatininase"/>
    <property type="match status" value="1"/>
</dbReference>
<keyword evidence="4" id="KW-0862">Zinc</keyword>
<dbReference type="EMBL" id="RCOS01000066">
    <property type="protein sequence ID" value="RSN75925.1"/>
    <property type="molecule type" value="Genomic_DNA"/>
</dbReference>
<keyword evidence="2" id="KW-0479">Metal-binding</keyword>
<dbReference type="PANTHER" id="PTHR35005">
    <property type="entry name" value="3-DEHYDRO-SCYLLO-INOSOSE HYDROLASE"/>
    <property type="match status" value="1"/>
</dbReference>
<protein>
    <submittedName>
        <fullName evidence="5">Creatininase family protein</fullName>
    </submittedName>
</protein>
<evidence type="ECO:0000313" key="6">
    <source>
        <dbReference type="EMBL" id="RZN62481.1"/>
    </source>
</evidence>
<comment type="cofactor">
    <cofactor evidence="1">
        <name>Zn(2+)</name>
        <dbReference type="ChEBI" id="CHEBI:29105"/>
    </cofactor>
</comment>
<name>A0A3R9PGN4_9CREN</name>
<organism evidence="5 7">
    <name type="scientific">Candidatus Methanodesulfokora washburnensis</name>
    <dbReference type="NCBI Taxonomy" id="2478471"/>
    <lineage>
        <taxon>Archaea</taxon>
        <taxon>Thermoproteota</taxon>
        <taxon>Candidatus Korarchaeia</taxon>
        <taxon>Candidatus Korarchaeia incertae sedis</taxon>
        <taxon>Candidatus Methanodesulfokora</taxon>
    </lineage>
</organism>
<evidence type="ECO:0000313" key="5">
    <source>
        <dbReference type="EMBL" id="RSN75925.1"/>
    </source>
</evidence>
<accession>A0A3R9PGN4</accession>
<dbReference type="Proteomes" id="UP000277582">
    <property type="component" value="Unassembled WGS sequence"/>
</dbReference>